<accession>A0A193LEM4</accession>
<dbReference type="OrthoDB" id="9803010at2"/>
<dbReference type="EMBL" id="CP016268">
    <property type="protein sequence ID" value="ANO50918.1"/>
    <property type="molecule type" value="Genomic_DNA"/>
</dbReference>
<dbReference type="Pfam" id="PF01370">
    <property type="entry name" value="Epimerase"/>
    <property type="match status" value="1"/>
</dbReference>
<evidence type="ECO:0000313" key="4">
    <source>
        <dbReference type="Proteomes" id="UP000092695"/>
    </source>
</evidence>
<reference evidence="3 4" key="1">
    <citation type="submission" date="2016-06" db="EMBL/GenBank/DDBJ databases">
        <title>Complete genome sequence of a deep-branching marine Gamma Proteobacterium Woeseia oceani type strain XK5.</title>
        <authorList>
            <person name="Mu D."/>
            <person name="Du Z."/>
        </authorList>
    </citation>
    <scope>NUCLEOTIDE SEQUENCE [LARGE SCALE GENOMIC DNA]</scope>
    <source>
        <strain evidence="3 4">XK5</strain>
    </source>
</reference>
<dbReference type="KEGG" id="woc:BA177_06610"/>
<dbReference type="Proteomes" id="UP000092695">
    <property type="component" value="Chromosome"/>
</dbReference>
<gene>
    <name evidence="3" type="ORF">BA177_06610</name>
</gene>
<dbReference type="RefSeq" id="WP_068614450.1">
    <property type="nucleotide sequence ID" value="NZ_CP016268.1"/>
</dbReference>
<dbReference type="InterPro" id="IPR001509">
    <property type="entry name" value="Epimerase_deHydtase"/>
</dbReference>
<sequence>MKILVTGAAGFIGFHTSKTLLERGDTVVGLDNFNDYYDVSLKETRAGMLDEFDSFRMVRMELADRDGIEKLFRDERFDKVVHLAAQAGVRYSIENPHSYIESNIVGTLHILEGCRHNGVQHLVYASSSSVYGANTAMPFSIHQNVDHPLALYGATKKANELMAHTYSNLYGLPTTGLRFFTVYGPYGRPDMALFLFTRAIIAGEPIDVFNYGKHRRDFTYVDDIVEGVIRTMDHTAEPNEEWNAADPDPGTSSAPYRIYNIGNQQPVELMHYIEVIEHCLGRKAEKNLLPLQPGDVPDTYADATDLATDVGYKPATPVEEGVRRFVEWYLDYYNIDENERATN</sequence>
<dbReference type="Gene3D" id="3.40.50.720">
    <property type="entry name" value="NAD(P)-binding Rossmann-like Domain"/>
    <property type="match status" value="1"/>
</dbReference>
<dbReference type="AlphaFoldDB" id="A0A193LEM4"/>
<dbReference type="InterPro" id="IPR036291">
    <property type="entry name" value="NAD(P)-bd_dom_sf"/>
</dbReference>
<name>A0A193LEM4_9GAMM</name>
<protein>
    <submittedName>
        <fullName evidence="3">Capsular biosynthesis protein CpsI</fullName>
    </submittedName>
</protein>
<organism evidence="3 4">
    <name type="scientific">Woeseia oceani</name>
    <dbReference type="NCBI Taxonomy" id="1548547"/>
    <lineage>
        <taxon>Bacteria</taxon>
        <taxon>Pseudomonadati</taxon>
        <taxon>Pseudomonadota</taxon>
        <taxon>Gammaproteobacteria</taxon>
        <taxon>Woeseiales</taxon>
        <taxon>Woeseiaceae</taxon>
        <taxon>Woeseia</taxon>
    </lineage>
</organism>
<keyword evidence="1" id="KW-0520">NAD</keyword>
<dbReference type="PANTHER" id="PTHR43574">
    <property type="entry name" value="EPIMERASE-RELATED"/>
    <property type="match status" value="1"/>
</dbReference>
<evidence type="ECO:0000313" key="3">
    <source>
        <dbReference type="EMBL" id="ANO50918.1"/>
    </source>
</evidence>
<dbReference type="SUPFAM" id="SSF51735">
    <property type="entry name" value="NAD(P)-binding Rossmann-fold domains"/>
    <property type="match status" value="1"/>
</dbReference>
<proteinExistence type="predicted"/>
<dbReference type="STRING" id="1548547.BA177_06610"/>
<evidence type="ECO:0000256" key="1">
    <source>
        <dbReference type="ARBA" id="ARBA00023027"/>
    </source>
</evidence>
<keyword evidence="4" id="KW-1185">Reference proteome</keyword>
<feature type="domain" description="NAD-dependent epimerase/dehydratase" evidence="2">
    <location>
        <begin position="3"/>
        <end position="244"/>
    </location>
</feature>
<dbReference type="PRINTS" id="PR01713">
    <property type="entry name" value="NUCEPIMERASE"/>
</dbReference>
<dbReference type="CDD" id="cd05253">
    <property type="entry name" value="UDP_GE_SDE_e"/>
    <property type="match status" value="1"/>
</dbReference>
<evidence type="ECO:0000259" key="2">
    <source>
        <dbReference type="Pfam" id="PF01370"/>
    </source>
</evidence>